<dbReference type="EMBL" id="CAJVPV010042971">
    <property type="protein sequence ID" value="CAG8764864.1"/>
    <property type="molecule type" value="Genomic_DNA"/>
</dbReference>
<proteinExistence type="predicted"/>
<dbReference type="AlphaFoldDB" id="A0A9N9J502"/>
<accession>A0A9N9J502</accession>
<reference evidence="1" key="1">
    <citation type="submission" date="2021-06" db="EMBL/GenBank/DDBJ databases">
        <authorList>
            <person name="Kallberg Y."/>
            <person name="Tangrot J."/>
            <person name="Rosling A."/>
        </authorList>
    </citation>
    <scope>NUCLEOTIDE SEQUENCE</scope>
    <source>
        <strain evidence="1">CL551</strain>
    </source>
</reference>
<feature type="non-terminal residue" evidence="1">
    <location>
        <position position="62"/>
    </location>
</feature>
<feature type="non-terminal residue" evidence="1">
    <location>
        <position position="1"/>
    </location>
</feature>
<protein>
    <submittedName>
        <fullName evidence="1">15711_t:CDS:1</fullName>
    </submittedName>
</protein>
<evidence type="ECO:0000313" key="1">
    <source>
        <dbReference type="EMBL" id="CAG8764864.1"/>
    </source>
</evidence>
<evidence type="ECO:0000313" key="2">
    <source>
        <dbReference type="Proteomes" id="UP000789342"/>
    </source>
</evidence>
<sequence>NKKQVHLGIIVSLCDRFVNILKDYGNPNLPYATQHHSSIVYISVKYEKQHHFLKFMKLSTSL</sequence>
<comment type="caution">
    <text evidence="1">The sequence shown here is derived from an EMBL/GenBank/DDBJ whole genome shotgun (WGS) entry which is preliminary data.</text>
</comment>
<keyword evidence="2" id="KW-1185">Reference proteome</keyword>
<name>A0A9N9J502_9GLOM</name>
<gene>
    <name evidence="1" type="ORF">AMORRO_LOCUS16193</name>
</gene>
<organism evidence="1 2">
    <name type="scientific">Acaulospora morrowiae</name>
    <dbReference type="NCBI Taxonomy" id="94023"/>
    <lineage>
        <taxon>Eukaryota</taxon>
        <taxon>Fungi</taxon>
        <taxon>Fungi incertae sedis</taxon>
        <taxon>Mucoromycota</taxon>
        <taxon>Glomeromycotina</taxon>
        <taxon>Glomeromycetes</taxon>
        <taxon>Diversisporales</taxon>
        <taxon>Acaulosporaceae</taxon>
        <taxon>Acaulospora</taxon>
    </lineage>
</organism>
<dbReference type="Proteomes" id="UP000789342">
    <property type="component" value="Unassembled WGS sequence"/>
</dbReference>